<dbReference type="Pfam" id="PF17906">
    <property type="entry name" value="HTH_48"/>
    <property type="match status" value="1"/>
</dbReference>
<name>A0A1B0BGB5_9MUSC</name>
<dbReference type="InterPro" id="IPR036397">
    <property type="entry name" value="RNaseH_sf"/>
</dbReference>
<dbReference type="GO" id="GO:0003676">
    <property type="term" value="F:nucleic acid binding"/>
    <property type="evidence" value="ECO:0007669"/>
    <property type="project" value="InterPro"/>
</dbReference>
<sequence length="160" mass="18191">MILAVYFETVSQTSEGVFEFRKGGNAMVAATNICDIYPNALNVLSVKNCFSKFKSGSSDRFDSCQSGRPTTLDVEKRPTIVNGKYVILQHENAEPHCTRQILEKINDLGWEVLPNPYSPDVTPLDFHLFRSPQLMMSPDLLLNNTRWRQVVDNRSDYITD</sequence>
<dbReference type="PANTHER" id="PTHR46060">
    <property type="entry name" value="MARINER MOS1 TRANSPOSASE-LIKE PROTEIN"/>
    <property type="match status" value="1"/>
</dbReference>
<dbReference type="STRING" id="67801.A0A1B0BGB5"/>
<feature type="domain" description="Mos1 transposase HTH" evidence="1">
    <location>
        <begin position="17"/>
        <end position="56"/>
    </location>
</feature>
<dbReference type="EnsemblMetazoa" id="GPPI029098-RA">
    <property type="protein sequence ID" value="GPPI029098-PA"/>
    <property type="gene ID" value="GPPI029098"/>
</dbReference>
<dbReference type="EMBL" id="JXJN01013816">
    <property type="status" value="NOT_ANNOTATED_CDS"/>
    <property type="molecule type" value="Genomic_DNA"/>
</dbReference>
<reference evidence="2" key="2">
    <citation type="submission" date="2020-05" db="UniProtKB">
        <authorList>
            <consortium name="EnsemblMetazoa"/>
        </authorList>
    </citation>
    <scope>IDENTIFICATION</scope>
    <source>
        <strain evidence="2">IAEA</strain>
    </source>
</reference>
<accession>A0A1B0BGB5</accession>
<dbReference type="PANTHER" id="PTHR46060:SF1">
    <property type="entry name" value="MARINER MOS1 TRANSPOSASE-LIKE PROTEIN"/>
    <property type="match status" value="1"/>
</dbReference>
<dbReference type="InterPro" id="IPR052709">
    <property type="entry name" value="Transposase-MT_Hybrid"/>
</dbReference>
<dbReference type="Proteomes" id="UP000092460">
    <property type="component" value="Unassembled WGS sequence"/>
</dbReference>
<evidence type="ECO:0000313" key="2">
    <source>
        <dbReference type="EnsemblMetazoa" id="GPPI029098-PA"/>
    </source>
</evidence>
<keyword evidence="3" id="KW-1185">Reference proteome</keyword>
<evidence type="ECO:0000259" key="1">
    <source>
        <dbReference type="Pfam" id="PF17906"/>
    </source>
</evidence>
<organism evidence="2 3">
    <name type="scientific">Glossina palpalis gambiensis</name>
    <dbReference type="NCBI Taxonomy" id="67801"/>
    <lineage>
        <taxon>Eukaryota</taxon>
        <taxon>Metazoa</taxon>
        <taxon>Ecdysozoa</taxon>
        <taxon>Arthropoda</taxon>
        <taxon>Hexapoda</taxon>
        <taxon>Insecta</taxon>
        <taxon>Pterygota</taxon>
        <taxon>Neoptera</taxon>
        <taxon>Endopterygota</taxon>
        <taxon>Diptera</taxon>
        <taxon>Brachycera</taxon>
        <taxon>Muscomorpha</taxon>
        <taxon>Hippoboscoidea</taxon>
        <taxon>Glossinidae</taxon>
        <taxon>Glossina</taxon>
    </lineage>
</organism>
<protein>
    <recommendedName>
        <fullName evidence="1">Mos1 transposase HTH domain-containing protein</fullName>
    </recommendedName>
</protein>
<reference evidence="3" key="1">
    <citation type="submission" date="2015-01" db="EMBL/GenBank/DDBJ databases">
        <authorList>
            <person name="Aksoy S."/>
            <person name="Warren W."/>
            <person name="Wilson R.K."/>
        </authorList>
    </citation>
    <scope>NUCLEOTIDE SEQUENCE [LARGE SCALE GENOMIC DNA]</scope>
    <source>
        <strain evidence="3">IAEA</strain>
    </source>
</reference>
<dbReference type="Gene3D" id="3.30.420.10">
    <property type="entry name" value="Ribonuclease H-like superfamily/Ribonuclease H"/>
    <property type="match status" value="1"/>
</dbReference>
<proteinExistence type="predicted"/>
<evidence type="ECO:0000313" key="3">
    <source>
        <dbReference type="Proteomes" id="UP000092460"/>
    </source>
</evidence>
<dbReference type="AlphaFoldDB" id="A0A1B0BGB5"/>
<dbReference type="InterPro" id="IPR041426">
    <property type="entry name" value="Mos1_HTH"/>
</dbReference>
<dbReference type="VEuPathDB" id="VectorBase:GPPI029098"/>